<protein>
    <submittedName>
        <fullName evidence="1">Uncharacterized protein</fullName>
    </submittedName>
</protein>
<evidence type="ECO:0000313" key="2">
    <source>
        <dbReference type="Proteomes" id="UP000198211"/>
    </source>
</evidence>
<evidence type="ECO:0000313" key="1">
    <source>
        <dbReference type="EMBL" id="OWZ13410.1"/>
    </source>
</evidence>
<keyword evidence="2" id="KW-1185">Reference proteome</keyword>
<organism evidence="1 2">
    <name type="scientific">Phytophthora megakarya</name>
    <dbReference type="NCBI Taxonomy" id="4795"/>
    <lineage>
        <taxon>Eukaryota</taxon>
        <taxon>Sar</taxon>
        <taxon>Stramenopiles</taxon>
        <taxon>Oomycota</taxon>
        <taxon>Peronosporomycetes</taxon>
        <taxon>Peronosporales</taxon>
        <taxon>Peronosporaceae</taxon>
        <taxon>Phytophthora</taxon>
    </lineage>
</organism>
<proteinExistence type="predicted"/>
<gene>
    <name evidence="1" type="ORF">PHMEG_00013269</name>
</gene>
<accession>A0A225W9A0</accession>
<name>A0A225W9A0_9STRA</name>
<comment type="caution">
    <text evidence="1">The sequence shown here is derived from an EMBL/GenBank/DDBJ whole genome shotgun (WGS) entry which is preliminary data.</text>
</comment>
<dbReference type="AlphaFoldDB" id="A0A225W9A0"/>
<dbReference type="Proteomes" id="UP000198211">
    <property type="component" value="Unassembled WGS sequence"/>
</dbReference>
<dbReference type="EMBL" id="NBNE01001586">
    <property type="protein sequence ID" value="OWZ13410.1"/>
    <property type="molecule type" value="Genomic_DNA"/>
</dbReference>
<reference evidence="2" key="1">
    <citation type="submission" date="2017-03" db="EMBL/GenBank/DDBJ databases">
        <title>Phytopthora megakarya and P. palmivora, two closely related causual agents of cacao black pod achieved similar genome size and gene model numbers by different mechanisms.</title>
        <authorList>
            <person name="Ali S."/>
            <person name="Shao J."/>
            <person name="Larry D.J."/>
            <person name="Kronmiller B."/>
            <person name="Shen D."/>
            <person name="Strem M.D."/>
            <person name="Melnick R.L."/>
            <person name="Guiltinan M.J."/>
            <person name="Tyler B.M."/>
            <person name="Meinhardt L.W."/>
            <person name="Bailey B.A."/>
        </authorList>
    </citation>
    <scope>NUCLEOTIDE SEQUENCE [LARGE SCALE GENOMIC DNA]</scope>
    <source>
        <strain evidence="2">zdho120</strain>
    </source>
</reference>
<sequence length="65" mass="7201">MSLGFEDMLRKHLWIWIDDILFGVAVCTAVVKSATIRIAFKASTSYLFHLLLLTCNGSSVRLGGL</sequence>